<evidence type="ECO:0000313" key="2">
    <source>
        <dbReference type="Proteomes" id="UP000046090"/>
    </source>
</evidence>
<dbReference type="Proteomes" id="UP000046090">
    <property type="component" value="Unassembled WGS sequence"/>
</dbReference>
<accession>A0A0K2XWV2</accession>
<dbReference type="AlphaFoldDB" id="A0A0K2XWV2"/>
<keyword evidence="2" id="KW-1185">Reference proteome</keyword>
<sequence>MLVEFGACQNGEFKNLRIILKIKAPFRGQPVDIKSTSLMMGALCLPAPMLLA</sequence>
<name>A0A0K2XWV2_HELHE</name>
<organism evidence="1 2">
    <name type="scientific">Helicobacter heilmannii</name>
    <dbReference type="NCBI Taxonomy" id="35817"/>
    <lineage>
        <taxon>Bacteria</taxon>
        <taxon>Pseudomonadati</taxon>
        <taxon>Campylobacterota</taxon>
        <taxon>Epsilonproteobacteria</taxon>
        <taxon>Campylobacterales</taxon>
        <taxon>Helicobacteraceae</taxon>
        <taxon>Helicobacter</taxon>
    </lineage>
</organism>
<gene>
    <name evidence="1" type="ORF">HHE01_10540</name>
</gene>
<protein>
    <submittedName>
        <fullName evidence="1">Uncharacterized protein</fullName>
    </submittedName>
</protein>
<reference evidence="2" key="1">
    <citation type="submission" date="2014-12" db="EMBL/GenBank/DDBJ databases">
        <authorList>
            <person name="Smet A."/>
        </authorList>
    </citation>
    <scope>NUCLEOTIDE SEQUENCE [LARGE SCALE GENOMIC DNA]</scope>
</reference>
<proteinExistence type="predicted"/>
<dbReference type="EMBL" id="CDMK01000001">
    <property type="protein sequence ID" value="CRI34208.1"/>
    <property type="molecule type" value="Genomic_DNA"/>
</dbReference>
<evidence type="ECO:0000313" key="1">
    <source>
        <dbReference type="EMBL" id="CRI34208.1"/>
    </source>
</evidence>